<dbReference type="OrthoDB" id="95475at2759"/>
<evidence type="ECO:0000259" key="3">
    <source>
        <dbReference type="Pfam" id="PF25597"/>
    </source>
</evidence>
<feature type="compositionally biased region" description="Basic and acidic residues" evidence="1">
    <location>
        <begin position="161"/>
        <end position="178"/>
    </location>
</feature>
<sequence length="304" mass="35552">MFGAKPNVQHLRPFGCFALKFVDKVYRATKLSKRGTSTLMIGYATKTKGYRLLDVESELITEHRRQNVKFYEQTTVATENVKKLLNVVYRHRSRPNVDCSKLPFVSFPVSELPAARETSSEKKSSSEDAYSQPYRDIPNTEEMKEESLEEKKPIPMRKRHLPVELKEPRQSKRERRRSERLKDFVASIFTTSTSATAAMGLHVPLTWDEMMASPQCAQWLEATKDEFLPQLKNETWILVHRPKGAHILKNKWIWILKENEHRLIRFKARLVIVGCLQIWGLEFDDILLRLCVLRRYGLRCCTRD</sequence>
<keyword evidence="5" id="KW-1185">Reference proteome</keyword>
<evidence type="ECO:0000313" key="5">
    <source>
        <dbReference type="Proteomes" id="UP000198211"/>
    </source>
</evidence>
<dbReference type="Pfam" id="PF07727">
    <property type="entry name" value="RVT_2"/>
    <property type="match status" value="1"/>
</dbReference>
<name>A0A225W617_9STRA</name>
<dbReference type="AlphaFoldDB" id="A0A225W617"/>
<organism evidence="4 5">
    <name type="scientific">Phytophthora megakarya</name>
    <dbReference type="NCBI Taxonomy" id="4795"/>
    <lineage>
        <taxon>Eukaryota</taxon>
        <taxon>Sar</taxon>
        <taxon>Stramenopiles</taxon>
        <taxon>Oomycota</taxon>
        <taxon>Peronosporomycetes</taxon>
        <taxon>Peronosporales</taxon>
        <taxon>Peronosporaceae</taxon>
        <taxon>Phytophthora</taxon>
    </lineage>
</organism>
<comment type="caution">
    <text evidence="4">The sequence shown here is derived from an EMBL/GenBank/DDBJ whole genome shotgun (WGS) entry which is preliminary data.</text>
</comment>
<dbReference type="InterPro" id="IPR057670">
    <property type="entry name" value="SH3_retrovirus"/>
</dbReference>
<dbReference type="InterPro" id="IPR013103">
    <property type="entry name" value="RVT_2"/>
</dbReference>
<proteinExistence type="predicted"/>
<accession>A0A225W617</accession>
<evidence type="ECO:0000256" key="1">
    <source>
        <dbReference type="SAM" id="MobiDB-lite"/>
    </source>
</evidence>
<evidence type="ECO:0000313" key="4">
    <source>
        <dbReference type="EMBL" id="OWZ13022.1"/>
    </source>
</evidence>
<dbReference type="EMBL" id="NBNE01001692">
    <property type="protein sequence ID" value="OWZ13022.1"/>
    <property type="molecule type" value="Genomic_DNA"/>
</dbReference>
<evidence type="ECO:0000259" key="2">
    <source>
        <dbReference type="Pfam" id="PF07727"/>
    </source>
</evidence>
<feature type="compositionally biased region" description="Basic and acidic residues" evidence="1">
    <location>
        <begin position="141"/>
        <end position="153"/>
    </location>
</feature>
<feature type="domain" description="Retroviral polymerase SH3-like" evidence="3">
    <location>
        <begin position="26"/>
        <end position="76"/>
    </location>
</feature>
<dbReference type="Proteomes" id="UP000198211">
    <property type="component" value="Unassembled WGS sequence"/>
</dbReference>
<dbReference type="Pfam" id="PF25597">
    <property type="entry name" value="SH3_retrovirus"/>
    <property type="match status" value="1"/>
</dbReference>
<gene>
    <name evidence="4" type="ORF">PHMEG_00013731</name>
</gene>
<dbReference type="STRING" id="4795.A0A225W617"/>
<reference evidence="5" key="1">
    <citation type="submission" date="2017-03" db="EMBL/GenBank/DDBJ databases">
        <title>Phytopthora megakarya and P. palmivora, two closely related causual agents of cacao black pod achieved similar genome size and gene model numbers by different mechanisms.</title>
        <authorList>
            <person name="Ali S."/>
            <person name="Shao J."/>
            <person name="Larry D.J."/>
            <person name="Kronmiller B."/>
            <person name="Shen D."/>
            <person name="Strem M.D."/>
            <person name="Melnick R.L."/>
            <person name="Guiltinan M.J."/>
            <person name="Tyler B.M."/>
            <person name="Meinhardt L.W."/>
            <person name="Bailey B.A."/>
        </authorList>
    </citation>
    <scope>NUCLEOTIDE SEQUENCE [LARGE SCALE GENOMIC DNA]</scope>
    <source>
        <strain evidence="5">zdho120</strain>
    </source>
</reference>
<protein>
    <submittedName>
        <fullName evidence="4">Putative mitochondrial protein</fullName>
    </submittedName>
</protein>
<feature type="region of interest" description="Disordered" evidence="1">
    <location>
        <begin position="115"/>
        <end position="178"/>
    </location>
</feature>
<feature type="domain" description="Reverse transcriptase Ty1/copia-type" evidence="2">
    <location>
        <begin position="233"/>
        <end position="287"/>
    </location>
</feature>